<sequence>MAKLTSLLYADHIITEDNGKKSAIGIFSQISSFEFPVITLPWGIYFSFADIEEKQKFKLDMVSLDDQSSILSFEGEFSNVKDDDRTIEVSIMLPNVTFKKPGVYVGRVFLEGKLLGEKVLLVKKIEPQK</sequence>
<comment type="caution">
    <text evidence="1">The sequence shown here is derived from an EMBL/GenBank/DDBJ whole genome shotgun (WGS) entry which is preliminary data.</text>
</comment>
<proteinExistence type="predicted"/>
<evidence type="ECO:0000313" key="1">
    <source>
        <dbReference type="EMBL" id="MPL65997.1"/>
    </source>
</evidence>
<dbReference type="EMBL" id="VSSQ01000030">
    <property type="protein sequence ID" value="MPL65997.1"/>
    <property type="molecule type" value="Genomic_DNA"/>
</dbReference>
<dbReference type="InterPro" id="IPR054221">
    <property type="entry name" value="DUF6941"/>
</dbReference>
<protein>
    <submittedName>
        <fullName evidence="1">Uncharacterized protein</fullName>
    </submittedName>
</protein>
<dbReference type="AlphaFoldDB" id="A0A644THU2"/>
<organism evidence="1">
    <name type="scientific">bioreactor metagenome</name>
    <dbReference type="NCBI Taxonomy" id="1076179"/>
    <lineage>
        <taxon>unclassified sequences</taxon>
        <taxon>metagenomes</taxon>
        <taxon>ecological metagenomes</taxon>
    </lineage>
</organism>
<dbReference type="Pfam" id="PF22091">
    <property type="entry name" value="DUF6941"/>
    <property type="match status" value="1"/>
</dbReference>
<name>A0A644THU2_9ZZZZ</name>
<reference evidence="1" key="1">
    <citation type="submission" date="2019-08" db="EMBL/GenBank/DDBJ databases">
        <authorList>
            <person name="Kucharzyk K."/>
            <person name="Murdoch R.W."/>
            <person name="Higgins S."/>
            <person name="Loffler F."/>
        </authorList>
    </citation>
    <scope>NUCLEOTIDE SEQUENCE</scope>
</reference>
<accession>A0A644THU2</accession>
<gene>
    <name evidence="1" type="ORF">SDC9_11665</name>
</gene>